<sequence>MTETNKKNTQQCTASLSSSISRRYARYLRSGLSHLHSSGIQSGAALAERWLATIGGCLAILCIAAFSIRITGTLGAAAVVPSMGASAVLLFAVPHGPLSQPWALFIGHAVSAVVGVTCALLVPHMLLAASLAVGLAIGAMHVTRSIHPPGGATALAAVIGGSTIHELGYWYVVMPTLINCVIIFAFAMVFNNLFPWRRYPVSRIKYHPAAPALSPQLDSQILEDTLREYNIHIPSQQLLPAINAALQKAKQQAGHLHIELGGVYSNDKPGADWAVRKIVDESPHPDPEKHIVIYTVLEGNGIKRRSGSCRRYEFAAWAQKRLQAAPQKIKP</sequence>
<gene>
    <name evidence="3" type="ORF">MARGE09_P2157</name>
</gene>
<reference evidence="3 4" key="1">
    <citation type="journal article" date="2022" name="IScience">
        <title>An ultrasensitive nanofiber-based assay for enzymatic hydrolysis and deep-sea microbial degradation of cellulose.</title>
        <authorList>
            <person name="Tsudome M."/>
            <person name="Tachioka M."/>
            <person name="Miyazaki M."/>
            <person name="Uchimura K."/>
            <person name="Tsuda M."/>
            <person name="Takaki Y."/>
            <person name="Deguchi S."/>
        </authorList>
    </citation>
    <scope>NUCLEOTIDE SEQUENCE [LARGE SCALE GENOMIC DNA]</scope>
    <source>
        <strain evidence="3 4">GE09</strain>
    </source>
</reference>
<feature type="transmembrane region" description="Helical" evidence="1">
    <location>
        <begin position="169"/>
        <end position="194"/>
    </location>
</feature>
<dbReference type="RefSeq" id="WP_236981990.1">
    <property type="nucleotide sequence ID" value="NZ_AP023086.1"/>
</dbReference>
<keyword evidence="1" id="KW-0812">Transmembrane</keyword>
<dbReference type="PANTHER" id="PTHR33741:SF5">
    <property type="entry name" value="TRANSMEMBRANE PROTEIN DDB_G0269096-RELATED"/>
    <property type="match status" value="1"/>
</dbReference>
<name>A0AAN1WHY6_9GAMM</name>
<feature type="transmembrane region" description="Helical" evidence="1">
    <location>
        <begin position="105"/>
        <end position="138"/>
    </location>
</feature>
<protein>
    <recommendedName>
        <fullName evidence="2">HPP transmembrane region domain-containing protein</fullName>
    </recommendedName>
</protein>
<keyword evidence="1" id="KW-1133">Transmembrane helix</keyword>
<evidence type="ECO:0000313" key="3">
    <source>
        <dbReference type="EMBL" id="BCD97956.1"/>
    </source>
</evidence>
<organism evidence="3 4">
    <name type="scientific">Marinagarivorans cellulosilyticus</name>
    <dbReference type="NCBI Taxonomy" id="2721545"/>
    <lineage>
        <taxon>Bacteria</taxon>
        <taxon>Pseudomonadati</taxon>
        <taxon>Pseudomonadota</taxon>
        <taxon>Gammaproteobacteria</taxon>
        <taxon>Cellvibrionales</taxon>
        <taxon>Cellvibrionaceae</taxon>
        <taxon>Marinagarivorans</taxon>
    </lineage>
</organism>
<keyword evidence="4" id="KW-1185">Reference proteome</keyword>
<evidence type="ECO:0000313" key="4">
    <source>
        <dbReference type="Proteomes" id="UP001320119"/>
    </source>
</evidence>
<accession>A0AAN1WHY6</accession>
<dbReference type="EMBL" id="AP023086">
    <property type="protein sequence ID" value="BCD97956.1"/>
    <property type="molecule type" value="Genomic_DNA"/>
</dbReference>
<dbReference type="PANTHER" id="PTHR33741">
    <property type="entry name" value="TRANSMEMBRANE PROTEIN DDB_G0269096-RELATED"/>
    <property type="match status" value="1"/>
</dbReference>
<proteinExistence type="predicted"/>
<feature type="transmembrane region" description="Helical" evidence="1">
    <location>
        <begin position="50"/>
        <end position="68"/>
    </location>
</feature>
<evidence type="ECO:0000259" key="2">
    <source>
        <dbReference type="Pfam" id="PF04982"/>
    </source>
</evidence>
<dbReference type="Pfam" id="PF04982">
    <property type="entry name" value="TM_HPP"/>
    <property type="match status" value="1"/>
</dbReference>
<dbReference type="Proteomes" id="UP001320119">
    <property type="component" value="Chromosome"/>
</dbReference>
<dbReference type="AlphaFoldDB" id="A0AAN1WHY6"/>
<dbReference type="InterPro" id="IPR007065">
    <property type="entry name" value="HPP"/>
</dbReference>
<dbReference type="KEGG" id="marq:MARGE09_P2157"/>
<feature type="transmembrane region" description="Helical" evidence="1">
    <location>
        <begin position="74"/>
        <end position="93"/>
    </location>
</feature>
<keyword evidence="1" id="KW-0472">Membrane</keyword>
<feature type="domain" description="HPP transmembrane region" evidence="2">
    <location>
        <begin position="45"/>
        <end position="200"/>
    </location>
</feature>
<evidence type="ECO:0000256" key="1">
    <source>
        <dbReference type="SAM" id="Phobius"/>
    </source>
</evidence>
<dbReference type="InterPro" id="IPR058581">
    <property type="entry name" value="TM_HPP"/>
</dbReference>